<name>A0AAD4Q224_9EURO</name>
<evidence type="ECO:0000256" key="3">
    <source>
        <dbReference type="ARBA" id="ARBA00022989"/>
    </source>
</evidence>
<evidence type="ECO:0000256" key="2">
    <source>
        <dbReference type="ARBA" id="ARBA00022692"/>
    </source>
</evidence>
<dbReference type="PANTHER" id="PTHR23294:SF59">
    <property type="entry name" value="UNC93-LIKE PROTEIN C922.05C"/>
    <property type="match status" value="1"/>
</dbReference>
<feature type="transmembrane region" description="Helical" evidence="5">
    <location>
        <begin position="342"/>
        <end position="364"/>
    </location>
</feature>
<feature type="transmembrane region" description="Helical" evidence="5">
    <location>
        <begin position="235"/>
        <end position="259"/>
    </location>
</feature>
<feature type="transmembrane region" description="Helical" evidence="5">
    <location>
        <begin position="170"/>
        <end position="189"/>
    </location>
</feature>
<protein>
    <submittedName>
        <fullName evidence="6">Major facilitator superfamily domain-containing protein</fullName>
    </submittedName>
</protein>
<dbReference type="GO" id="GO:0016020">
    <property type="term" value="C:membrane"/>
    <property type="evidence" value="ECO:0007669"/>
    <property type="project" value="UniProtKB-SubCell"/>
</dbReference>
<dbReference type="RefSeq" id="XP_046073584.1">
    <property type="nucleotide sequence ID" value="XM_046221780.1"/>
</dbReference>
<dbReference type="SUPFAM" id="SSF103473">
    <property type="entry name" value="MFS general substrate transporter"/>
    <property type="match status" value="1"/>
</dbReference>
<evidence type="ECO:0000313" key="7">
    <source>
        <dbReference type="Proteomes" id="UP001201262"/>
    </source>
</evidence>
<evidence type="ECO:0000256" key="1">
    <source>
        <dbReference type="ARBA" id="ARBA00004141"/>
    </source>
</evidence>
<feature type="transmembrane region" description="Helical" evidence="5">
    <location>
        <begin position="201"/>
        <end position="223"/>
    </location>
</feature>
<keyword evidence="7" id="KW-1185">Reference proteome</keyword>
<accession>A0AAD4Q224</accession>
<dbReference type="InterPro" id="IPR011701">
    <property type="entry name" value="MFS"/>
</dbReference>
<dbReference type="PANTHER" id="PTHR23294">
    <property type="entry name" value="ET TRANSLATION PRODUCT-RELATED"/>
    <property type="match status" value="1"/>
</dbReference>
<feature type="transmembrane region" description="Helical" evidence="5">
    <location>
        <begin position="12"/>
        <end position="32"/>
    </location>
</feature>
<evidence type="ECO:0000313" key="6">
    <source>
        <dbReference type="EMBL" id="KAH8699120.1"/>
    </source>
</evidence>
<dbReference type="InterPro" id="IPR036259">
    <property type="entry name" value="MFS_trans_sf"/>
</dbReference>
<feature type="transmembrane region" description="Helical" evidence="5">
    <location>
        <begin position="80"/>
        <end position="100"/>
    </location>
</feature>
<reference evidence="6" key="1">
    <citation type="submission" date="2021-12" db="EMBL/GenBank/DDBJ databases">
        <title>Convergent genome expansion in fungi linked to evolution of root-endophyte symbiosis.</title>
        <authorList>
            <consortium name="DOE Joint Genome Institute"/>
            <person name="Ke Y.-H."/>
            <person name="Bonito G."/>
            <person name="Liao H.-L."/>
            <person name="Looney B."/>
            <person name="Rojas-Flechas A."/>
            <person name="Nash J."/>
            <person name="Hameed K."/>
            <person name="Schadt C."/>
            <person name="Martin F."/>
            <person name="Crous P.W."/>
            <person name="Miettinen O."/>
            <person name="Magnuson J.K."/>
            <person name="Labbe J."/>
            <person name="Jacobson D."/>
            <person name="Doktycz M.J."/>
            <person name="Veneault-Fourrey C."/>
            <person name="Kuo A."/>
            <person name="Mondo S."/>
            <person name="Calhoun S."/>
            <person name="Riley R."/>
            <person name="Ohm R."/>
            <person name="LaButti K."/>
            <person name="Andreopoulos B."/>
            <person name="Pangilinan J."/>
            <person name="Nolan M."/>
            <person name="Tritt A."/>
            <person name="Clum A."/>
            <person name="Lipzen A."/>
            <person name="Daum C."/>
            <person name="Barry K."/>
            <person name="Grigoriev I.V."/>
            <person name="Vilgalys R."/>
        </authorList>
    </citation>
    <scope>NUCLEOTIDE SEQUENCE</scope>
    <source>
        <strain evidence="6">PMI_201</strain>
    </source>
</reference>
<comment type="caution">
    <text evidence="6">The sequence shown here is derived from an EMBL/GenBank/DDBJ whole genome shotgun (WGS) entry which is preliminary data.</text>
</comment>
<dbReference type="Pfam" id="PF07690">
    <property type="entry name" value="MFS_1"/>
    <property type="match status" value="1"/>
</dbReference>
<dbReference type="InterPro" id="IPR051617">
    <property type="entry name" value="UNC-93-like_regulator"/>
</dbReference>
<proteinExistence type="predicted"/>
<sequence>GFFSGAICNRIGVKWTLIIGTLGYAPYGAALYTNAKFGNNWFPILGGLTCGISAVFLWTSSGAVNLVYPPVHQRGRAVATKFALQNLGGFIGGLIAVGLNATNAARGRVSDATFFGITSIMCLGLPAALTVPRHPQKVIRTDGSRVRPHKFLSWKEEIRGFTEIITRKEFLLLVPYFIYCQWDLSYMWAWNATYHTVRARAVLSTCFYLVGPTIIGPIQGLLLDNPKWPRQNRSRLGVTSFFIVAVLTWIYGLIVQYQYSNRPVSAAIDIFDPIFAKSLLLFILYGLVENSAMVVIYWLMGSLAFNPGQIASIVGLCNAFGSLGSTAAFIIGAVNVDMKYQAWANMITLLVGTPGFLWVGWFSVKSDADISLSTYGETAYLGDMENSDHAGETEDKNTPGVLEETIGFSNASTN</sequence>
<keyword evidence="4 5" id="KW-0472">Membrane</keyword>
<feature type="transmembrane region" description="Helical" evidence="5">
    <location>
        <begin position="311"/>
        <end position="336"/>
    </location>
</feature>
<organism evidence="6 7">
    <name type="scientific">Talaromyces proteolyticus</name>
    <dbReference type="NCBI Taxonomy" id="1131652"/>
    <lineage>
        <taxon>Eukaryota</taxon>
        <taxon>Fungi</taxon>
        <taxon>Dikarya</taxon>
        <taxon>Ascomycota</taxon>
        <taxon>Pezizomycotina</taxon>
        <taxon>Eurotiomycetes</taxon>
        <taxon>Eurotiomycetidae</taxon>
        <taxon>Eurotiales</taxon>
        <taxon>Trichocomaceae</taxon>
        <taxon>Talaromyces</taxon>
        <taxon>Talaromyces sect. Bacilispori</taxon>
    </lineage>
</organism>
<evidence type="ECO:0000256" key="4">
    <source>
        <dbReference type="ARBA" id="ARBA00023136"/>
    </source>
</evidence>
<dbReference type="Gene3D" id="1.20.1250.20">
    <property type="entry name" value="MFS general substrate transporter like domains"/>
    <property type="match status" value="1"/>
</dbReference>
<keyword evidence="3 5" id="KW-1133">Transmembrane helix</keyword>
<feature type="transmembrane region" description="Helical" evidence="5">
    <location>
        <begin position="112"/>
        <end position="131"/>
    </location>
</feature>
<feature type="non-terminal residue" evidence="6">
    <location>
        <position position="414"/>
    </location>
</feature>
<dbReference type="Proteomes" id="UP001201262">
    <property type="component" value="Unassembled WGS sequence"/>
</dbReference>
<evidence type="ECO:0000256" key="5">
    <source>
        <dbReference type="SAM" id="Phobius"/>
    </source>
</evidence>
<dbReference type="GeneID" id="70252067"/>
<feature type="transmembrane region" description="Helical" evidence="5">
    <location>
        <begin position="44"/>
        <end position="68"/>
    </location>
</feature>
<feature type="transmembrane region" description="Helical" evidence="5">
    <location>
        <begin position="279"/>
        <end position="299"/>
    </location>
</feature>
<dbReference type="AlphaFoldDB" id="A0AAD4Q224"/>
<gene>
    <name evidence="6" type="ORF">BGW36DRAFT_449264</name>
</gene>
<comment type="subcellular location">
    <subcellularLocation>
        <location evidence="1">Membrane</location>
        <topology evidence="1">Multi-pass membrane protein</topology>
    </subcellularLocation>
</comment>
<dbReference type="EMBL" id="JAJTJA010000005">
    <property type="protein sequence ID" value="KAH8699120.1"/>
    <property type="molecule type" value="Genomic_DNA"/>
</dbReference>
<keyword evidence="2 5" id="KW-0812">Transmembrane</keyword>
<dbReference type="GO" id="GO:0022857">
    <property type="term" value="F:transmembrane transporter activity"/>
    <property type="evidence" value="ECO:0007669"/>
    <property type="project" value="InterPro"/>
</dbReference>